<dbReference type="RefSeq" id="WP_156277044.1">
    <property type="nucleotide sequence ID" value="NZ_BAABGI010000001.1"/>
</dbReference>
<dbReference type="CDD" id="cd02440">
    <property type="entry name" value="AdoMet_MTases"/>
    <property type="match status" value="1"/>
</dbReference>
<protein>
    <submittedName>
        <fullName evidence="2">Class I SAM-dependent methyltransferase</fullName>
    </submittedName>
</protein>
<dbReference type="GO" id="GO:0032259">
    <property type="term" value="P:methylation"/>
    <property type="evidence" value="ECO:0007669"/>
    <property type="project" value="UniProtKB-KW"/>
</dbReference>
<dbReference type="Pfam" id="PF13489">
    <property type="entry name" value="Methyltransf_23"/>
    <property type="match status" value="1"/>
</dbReference>
<gene>
    <name evidence="2" type="ORF">FLP08_12290</name>
</gene>
<dbReference type="InterPro" id="IPR029063">
    <property type="entry name" value="SAM-dependent_MTases_sf"/>
</dbReference>
<comment type="caution">
    <text evidence="2">The sequence shown here is derived from an EMBL/GenBank/DDBJ whole genome shotgun (WGS) entry which is preliminary data.</text>
</comment>
<evidence type="ECO:0000256" key="1">
    <source>
        <dbReference type="ARBA" id="ARBA00022679"/>
    </source>
</evidence>
<sequence length="287" mass="33319">MITTEKKYLDSTSLEPKMVCKDHLVTGEKFDIVQHENGILKTHPFPEHLSRYYESNEYISHTDSAGNLQDKIYQLVKSYMLSKKAKWIRKNIKHGSILDFGAGTGEFLNKMKSYFWNVEGVEPNKLARDLGILKGLNLKSDLSQLPKKKFDVISLWHVLEHLPDLEDKIREFENLLDENGILIVAVPNHNSYDANFYGEYWAAWDVPRHLWHFSREGIESKFQESGFELFQEKALKFDSFYVSLLSEKNKNGSTNPFKAFYRGYISNLKAQSTGEYSSIAYFFRKSG</sequence>
<dbReference type="OrthoDB" id="2370471at2"/>
<dbReference type="GO" id="GO:0008168">
    <property type="term" value="F:methyltransferase activity"/>
    <property type="evidence" value="ECO:0007669"/>
    <property type="project" value="UniProtKB-KW"/>
</dbReference>
<evidence type="ECO:0000313" key="3">
    <source>
        <dbReference type="Proteomes" id="UP000460416"/>
    </source>
</evidence>
<dbReference type="SUPFAM" id="SSF53335">
    <property type="entry name" value="S-adenosyl-L-methionine-dependent methyltransferases"/>
    <property type="match status" value="1"/>
</dbReference>
<organism evidence="2 3">
    <name type="scientific">Christiangramia aestuarii</name>
    <dbReference type="NCBI Taxonomy" id="1028746"/>
    <lineage>
        <taxon>Bacteria</taxon>
        <taxon>Pseudomonadati</taxon>
        <taxon>Bacteroidota</taxon>
        <taxon>Flavobacteriia</taxon>
        <taxon>Flavobacteriales</taxon>
        <taxon>Flavobacteriaceae</taxon>
        <taxon>Christiangramia</taxon>
    </lineage>
</organism>
<name>A0A7K1LRH4_9FLAO</name>
<keyword evidence="1 2" id="KW-0808">Transferase</keyword>
<dbReference type="Proteomes" id="UP000460416">
    <property type="component" value="Unassembled WGS sequence"/>
</dbReference>
<dbReference type="Gene3D" id="3.40.50.150">
    <property type="entry name" value="Vaccinia Virus protein VP39"/>
    <property type="match status" value="1"/>
</dbReference>
<evidence type="ECO:0000313" key="2">
    <source>
        <dbReference type="EMBL" id="MUP43358.1"/>
    </source>
</evidence>
<accession>A0A7K1LRH4</accession>
<dbReference type="EMBL" id="VJVW01000004">
    <property type="protein sequence ID" value="MUP43358.1"/>
    <property type="molecule type" value="Genomic_DNA"/>
</dbReference>
<keyword evidence="3" id="KW-1185">Reference proteome</keyword>
<keyword evidence="2" id="KW-0489">Methyltransferase</keyword>
<dbReference type="PANTHER" id="PTHR43861:SF3">
    <property type="entry name" value="PUTATIVE (AFU_ORTHOLOGUE AFUA_2G14390)-RELATED"/>
    <property type="match status" value="1"/>
</dbReference>
<dbReference type="PANTHER" id="PTHR43861">
    <property type="entry name" value="TRANS-ACONITATE 2-METHYLTRANSFERASE-RELATED"/>
    <property type="match status" value="1"/>
</dbReference>
<dbReference type="AlphaFoldDB" id="A0A7K1LRH4"/>
<proteinExistence type="predicted"/>
<reference evidence="2 3" key="1">
    <citation type="submission" date="2019-07" db="EMBL/GenBank/DDBJ databases">
        <title>Gramella aestuarii sp. nov., isolated from a tidal flat, and emended description of Gramella echinicola.</title>
        <authorList>
            <person name="Liu L."/>
        </authorList>
    </citation>
    <scope>NUCLEOTIDE SEQUENCE [LARGE SCALE GENOMIC DNA]</scope>
    <source>
        <strain evidence="2 3">BS12</strain>
    </source>
</reference>